<dbReference type="RefSeq" id="WP_377042894.1">
    <property type="nucleotide sequence ID" value="NZ_JBHLUN010000002.1"/>
</dbReference>
<sequence>MFRDKAVTAPMNGIAELHPGKVFALQNIIELDGRVAHYPVSARGFAPCHCYLLREDDGALLVDTGFAAHGAMMISQLESLVGQTIPLSLTMMRINDFMSVGNSLVIARHFRIEQCYGMTQNAARSLDFSSHTVEEAAENVALLPLKLITGNEWIEVGHSGRRKVKLNQSPMRLINTRWMYDPESRILFTSDMFAHSWGQQPDETWFIDAGNDATTEEDVRRFLLSTRYWWLEGAKTDDLRQGIDRIFEQFDVQAIAPSYGKILRGGNVVARHHRMLDEVLRKLDRRCTPPRYVARNEEHYA</sequence>
<gene>
    <name evidence="1" type="ORF">ACFFGY_03010</name>
</gene>
<dbReference type="SUPFAM" id="SSF56281">
    <property type="entry name" value="Metallo-hydrolase/oxidoreductase"/>
    <property type="match status" value="1"/>
</dbReference>
<evidence type="ECO:0008006" key="3">
    <source>
        <dbReference type="Google" id="ProtNLM"/>
    </source>
</evidence>
<name>A0ABV6JNA8_9PROT</name>
<protein>
    <recommendedName>
        <fullName evidence="3">MBL fold metallo-hydrolase</fullName>
    </recommendedName>
</protein>
<keyword evidence="2" id="KW-1185">Reference proteome</keyword>
<dbReference type="EMBL" id="JBHLUN010000002">
    <property type="protein sequence ID" value="MFC0407202.1"/>
    <property type="molecule type" value="Genomic_DNA"/>
</dbReference>
<dbReference type="Proteomes" id="UP001589865">
    <property type="component" value="Unassembled WGS sequence"/>
</dbReference>
<dbReference type="Gene3D" id="3.60.15.10">
    <property type="entry name" value="Ribonuclease Z/Hydroxyacylglutathione hydrolase-like"/>
    <property type="match status" value="1"/>
</dbReference>
<accession>A0ABV6JNA8</accession>
<organism evidence="1 2">
    <name type="scientific">Roseomonas elaeocarpi</name>
    <dbReference type="NCBI Taxonomy" id="907779"/>
    <lineage>
        <taxon>Bacteria</taxon>
        <taxon>Pseudomonadati</taxon>
        <taxon>Pseudomonadota</taxon>
        <taxon>Alphaproteobacteria</taxon>
        <taxon>Acetobacterales</taxon>
        <taxon>Roseomonadaceae</taxon>
        <taxon>Roseomonas</taxon>
    </lineage>
</organism>
<dbReference type="InterPro" id="IPR036866">
    <property type="entry name" value="RibonucZ/Hydroxyglut_hydro"/>
</dbReference>
<evidence type="ECO:0000313" key="1">
    <source>
        <dbReference type="EMBL" id="MFC0407202.1"/>
    </source>
</evidence>
<evidence type="ECO:0000313" key="2">
    <source>
        <dbReference type="Proteomes" id="UP001589865"/>
    </source>
</evidence>
<proteinExistence type="predicted"/>
<comment type="caution">
    <text evidence="1">The sequence shown here is derived from an EMBL/GenBank/DDBJ whole genome shotgun (WGS) entry which is preliminary data.</text>
</comment>
<reference evidence="1 2" key="1">
    <citation type="submission" date="2024-09" db="EMBL/GenBank/DDBJ databases">
        <authorList>
            <person name="Sun Q."/>
            <person name="Mori K."/>
        </authorList>
    </citation>
    <scope>NUCLEOTIDE SEQUENCE [LARGE SCALE GENOMIC DNA]</scope>
    <source>
        <strain evidence="1 2">TBRC 5777</strain>
    </source>
</reference>